<evidence type="ECO:0000313" key="2">
    <source>
        <dbReference type="Proteomes" id="UP000299102"/>
    </source>
</evidence>
<accession>A0A4C1UEU4</accession>
<organism evidence="1 2">
    <name type="scientific">Eumeta variegata</name>
    <name type="common">Bagworm moth</name>
    <name type="synonym">Eumeta japonica</name>
    <dbReference type="NCBI Taxonomy" id="151549"/>
    <lineage>
        <taxon>Eukaryota</taxon>
        <taxon>Metazoa</taxon>
        <taxon>Ecdysozoa</taxon>
        <taxon>Arthropoda</taxon>
        <taxon>Hexapoda</taxon>
        <taxon>Insecta</taxon>
        <taxon>Pterygota</taxon>
        <taxon>Neoptera</taxon>
        <taxon>Endopterygota</taxon>
        <taxon>Lepidoptera</taxon>
        <taxon>Glossata</taxon>
        <taxon>Ditrysia</taxon>
        <taxon>Tineoidea</taxon>
        <taxon>Psychidae</taxon>
        <taxon>Oiketicinae</taxon>
        <taxon>Eumeta</taxon>
    </lineage>
</organism>
<dbReference type="Proteomes" id="UP000299102">
    <property type="component" value="Unassembled WGS sequence"/>
</dbReference>
<sequence length="98" mass="11121">MVVKLLTPCIKIKKLNGGSDNGEVVRFWHTLTEYRREVTASAIVFSLIPTEEADNTLMTRLWLQLSTCDGDHPLSGGSHAREMRLWKNMYLRSGQTKA</sequence>
<protein>
    <submittedName>
        <fullName evidence="1">Uncharacterized protein</fullName>
    </submittedName>
</protein>
<reference evidence="1 2" key="1">
    <citation type="journal article" date="2019" name="Commun. Biol.">
        <title>The bagworm genome reveals a unique fibroin gene that provides high tensile strength.</title>
        <authorList>
            <person name="Kono N."/>
            <person name="Nakamura H."/>
            <person name="Ohtoshi R."/>
            <person name="Tomita M."/>
            <person name="Numata K."/>
            <person name="Arakawa K."/>
        </authorList>
    </citation>
    <scope>NUCLEOTIDE SEQUENCE [LARGE SCALE GENOMIC DNA]</scope>
</reference>
<proteinExistence type="predicted"/>
<gene>
    <name evidence="1" type="ORF">EVAR_94265_1</name>
</gene>
<evidence type="ECO:0000313" key="1">
    <source>
        <dbReference type="EMBL" id="GBP24971.1"/>
    </source>
</evidence>
<dbReference type="AlphaFoldDB" id="A0A4C1UEU4"/>
<comment type="caution">
    <text evidence="1">The sequence shown here is derived from an EMBL/GenBank/DDBJ whole genome shotgun (WGS) entry which is preliminary data.</text>
</comment>
<name>A0A4C1UEU4_EUMVA</name>
<keyword evidence="2" id="KW-1185">Reference proteome</keyword>
<dbReference type="EMBL" id="BGZK01000168">
    <property type="protein sequence ID" value="GBP24971.1"/>
    <property type="molecule type" value="Genomic_DNA"/>
</dbReference>